<protein>
    <submittedName>
        <fullName evidence="7">Uncharacterized protein</fullName>
    </submittedName>
</protein>
<keyword evidence="2" id="KW-0949">S-adenosyl-L-methionine</keyword>
<evidence type="ECO:0000256" key="1">
    <source>
        <dbReference type="ARBA" id="ARBA00001966"/>
    </source>
</evidence>
<comment type="cofactor">
    <cofactor evidence="1">
        <name>[4Fe-4S] cluster</name>
        <dbReference type="ChEBI" id="CHEBI:49883"/>
    </cofactor>
</comment>
<evidence type="ECO:0000256" key="4">
    <source>
        <dbReference type="ARBA" id="ARBA00023004"/>
    </source>
</evidence>
<keyword evidence="3" id="KW-0479">Metal-binding</keyword>
<keyword evidence="4" id="KW-0408">Iron</keyword>
<dbReference type="GO" id="GO:0046872">
    <property type="term" value="F:metal ion binding"/>
    <property type="evidence" value="ECO:0007669"/>
    <property type="project" value="UniProtKB-KW"/>
</dbReference>
<dbReference type="PANTHER" id="PTHR43409:SF7">
    <property type="entry name" value="BLL1977 PROTEIN"/>
    <property type="match status" value="1"/>
</dbReference>
<accession>X1TJN3</accession>
<dbReference type="GO" id="GO:0051536">
    <property type="term" value="F:iron-sulfur cluster binding"/>
    <property type="evidence" value="ECO:0007669"/>
    <property type="project" value="UniProtKB-KW"/>
</dbReference>
<dbReference type="PANTHER" id="PTHR43409">
    <property type="entry name" value="ANAEROBIC MAGNESIUM-PROTOPORPHYRIN IX MONOMETHYL ESTER CYCLASE-RELATED"/>
    <property type="match status" value="1"/>
</dbReference>
<dbReference type="InterPro" id="IPR051198">
    <property type="entry name" value="BchE-like"/>
</dbReference>
<proteinExistence type="predicted"/>
<evidence type="ECO:0000256" key="5">
    <source>
        <dbReference type="ARBA" id="ARBA00023014"/>
    </source>
</evidence>
<sequence>MAGDTLEECPQLDVVVKGEGEQTIAELASGENLPTIKGTAFWENGKARESEKRGLVKNLDEIPFPAYHLLPMEKYEMGGTKFAAILTSRCAVAPPELPVHPLPDGPSRLSHLRDSPSPLFRHRKIS</sequence>
<evidence type="ECO:0000313" key="7">
    <source>
        <dbReference type="EMBL" id="GAI80264.1"/>
    </source>
</evidence>
<evidence type="ECO:0000256" key="2">
    <source>
        <dbReference type="ARBA" id="ARBA00022691"/>
    </source>
</evidence>
<dbReference type="AlphaFoldDB" id="X1TJN3"/>
<keyword evidence="5" id="KW-0411">Iron-sulfur</keyword>
<reference evidence="7" key="1">
    <citation type="journal article" date="2014" name="Front. Microbiol.">
        <title>High frequency of phylogenetically diverse reductive dehalogenase-homologous genes in deep subseafloor sedimentary metagenomes.</title>
        <authorList>
            <person name="Kawai M."/>
            <person name="Futagami T."/>
            <person name="Toyoda A."/>
            <person name="Takaki Y."/>
            <person name="Nishi S."/>
            <person name="Hori S."/>
            <person name="Arai W."/>
            <person name="Tsubouchi T."/>
            <person name="Morono Y."/>
            <person name="Uchiyama I."/>
            <person name="Ito T."/>
            <person name="Fujiyama A."/>
            <person name="Inagaki F."/>
            <person name="Takami H."/>
        </authorList>
    </citation>
    <scope>NUCLEOTIDE SEQUENCE</scope>
    <source>
        <strain evidence="7">Expedition CK06-06</strain>
    </source>
</reference>
<comment type="caution">
    <text evidence="7">The sequence shown here is derived from an EMBL/GenBank/DDBJ whole genome shotgun (WGS) entry which is preliminary data.</text>
</comment>
<gene>
    <name evidence="7" type="ORF">S12H4_14178</name>
</gene>
<dbReference type="EMBL" id="BARW01006752">
    <property type="protein sequence ID" value="GAI80264.1"/>
    <property type="molecule type" value="Genomic_DNA"/>
</dbReference>
<feature type="region of interest" description="Disordered" evidence="6">
    <location>
        <begin position="96"/>
        <end position="126"/>
    </location>
</feature>
<name>X1TJN3_9ZZZZ</name>
<organism evidence="7">
    <name type="scientific">marine sediment metagenome</name>
    <dbReference type="NCBI Taxonomy" id="412755"/>
    <lineage>
        <taxon>unclassified sequences</taxon>
        <taxon>metagenomes</taxon>
        <taxon>ecological metagenomes</taxon>
    </lineage>
</organism>
<evidence type="ECO:0000256" key="6">
    <source>
        <dbReference type="SAM" id="MobiDB-lite"/>
    </source>
</evidence>
<evidence type="ECO:0000256" key="3">
    <source>
        <dbReference type="ARBA" id="ARBA00022723"/>
    </source>
</evidence>